<feature type="chain" id="PRO_5040818524" description="Secreted protein" evidence="2">
    <location>
        <begin position="23"/>
        <end position="359"/>
    </location>
</feature>
<proteinExistence type="predicted"/>
<feature type="region of interest" description="Disordered" evidence="1">
    <location>
        <begin position="141"/>
        <end position="172"/>
    </location>
</feature>
<feature type="region of interest" description="Disordered" evidence="1">
    <location>
        <begin position="25"/>
        <end position="45"/>
    </location>
</feature>
<name>A0A9X3RM05_9CORY</name>
<feature type="signal peptide" evidence="2">
    <location>
        <begin position="1"/>
        <end position="22"/>
    </location>
</feature>
<keyword evidence="2" id="KW-0732">Signal</keyword>
<organism evidence="3 4">
    <name type="scientific">Corynebacterium meitnerae</name>
    <dbReference type="NCBI Taxonomy" id="2913498"/>
    <lineage>
        <taxon>Bacteria</taxon>
        <taxon>Bacillati</taxon>
        <taxon>Actinomycetota</taxon>
        <taxon>Actinomycetes</taxon>
        <taxon>Mycobacteriales</taxon>
        <taxon>Corynebacteriaceae</taxon>
        <taxon>Corynebacterium</taxon>
    </lineage>
</organism>
<keyword evidence="4" id="KW-1185">Reference proteome</keyword>
<evidence type="ECO:0000313" key="3">
    <source>
        <dbReference type="EMBL" id="MCZ9294183.1"/>
    </source>
</evidence>
<comment type="caution">
    <text evidence="3">The sequence shown here is derived from an EMBL/GenBank/DDBJ whole genome shotgun (WGS) entry which is preliminary data.</text>
</comment>
<evidence type="ECO:0000313" key="4">
    <source>
        <dbReference type="Proteomes" id="UP001146468"/>
    </source>
</evidence>
<dbReference type="EMBL" id="JAKMUS010000009">
    <property type="protein sequence ID" value="MCZ9294183.1"/>
    <property type="molecule type" value="Genomic_DNA"/>
</dbReference>
<feature type="compositionally biased region" description="Low complexity" evidence="1">
    <location>
        <begin position="32"/>
        <end position="42"/>
    </location>
</feature>
<dbReference type="AlphaFoldDB" id="A0A9X3RM05"/>
<reference evidence="3" key="1">
    <citation type="submission" date="2022-02" db="EMBL/GenBank/DDBJ databases">
        <title>Corynebacterium sp. from urogenital microbiome.</title>
        <authorList>
            <person name="Cappelli E.A."/>
            <person name="Ribeiro T.G."/>
            <person name="Peixe L."/>
        </authorList>
    </citation>
    <scope>NUCLEOTIDE SEQUENCE</scope>
    <source>
        <strain evidence="3">C8Ua_172</strain>
    </source>
</reference>
<evidence type="ECO:0000256" key="2">
    <source>
        <dbReference type="SAM" id="SignalP"/>
    </source>
</evidence>
<gene>
    <name evidence="3" type="ORF">L8U60_06755</name>
</gene>
<protein>
    <recommendedName>
        <fullName evidence="5">Secreted protein</fullName>
    </recommendedName>
</protein>
<evidence type="ECO:0000256" key="1">
    <source>
        <dbReference type="SAM" id="MobiDB-lite"/>
    </source>
</evidence>
<dbReference type="Proteomes" id="UP001146468">
    <property type="component" value="Unassembled WGS sequence"/>
</dbReference>
<sequence>MTMRFPVAVLSATMLFTLSACSSDSLPEPGAQSSSESTSQEPSLDDATWAATYRSILANPGEYPVNPAARYTPTGEYSYALVEANGGGDPELLLAVEGTEFNPVIVFTTDGAEDGTATASTENLIFGVASAGGARSRLESSAAGTGVYQVDSRSTSPTATSQKYTLDGTGLAKSGPSEDFDNMTILPDHQVIKWTPSTDTSVLSEGLAGSIAPEGFIPGGRNGTDLVDLSEFEGGPSKERSASGDTVTLNGVIRAWSTEEALQGRPAPNPEDPNNVYYVIIFDKPVEITGMKAGSDYTQVNDFGVVGKKERQRDDSAEWEPYVGKRVTLTVPTKTFMYPSDTSLPLGGLMLKPSKVEVK</sequence>
<accession>A0A9X3RM05</accession>
<feature type="compositionally biased region" description="Polar residues" evidence="1">
    <location>
        <begin position="151"/>
        <end position="164"/>
    </location>
</feature>
<evidence type="ECO:0008006" key="5">
    <source>
        <dbReference type="Google" id="ProtNLM"/>
    </source>
</evidence>
<dbReference type="PROSITE" id="PS51257">
    <property type="entry name" value="PROKAR_LIPOPROTEIN"/>
    <property type="match status" value="1"/>
</dbReference>
<dbReference type="RefSeq" id="WP_269965606.1">
    <property type="nucleotide sequence ID" value="NZ_JAKMUS010000009.1"/>
</dbReference>